<evidence type="ECO:0000313" key="3">
    <source>
        <dbReference type="Proteomes" id="UP001589747"/>
    </source>
</evidence>
<accession>A0ABV5KST7</accession>
<keyword evidence="1" id="KW-0812">Transmembrane</keyword>
<evidence type="ECO:0000256" key="1">
    <source>
        <dbReference type="SAM" id="Phobius"/>
    </source>
</evidence>
<sequence>MKRWFSPNRHIHPSIVEVRTEDTSPQQRRKAIRQLLALAGVAAASIAILSACGGGDKNGAHLHGTELVETTASYAAMPGFLKDYTDLTQSLYAQVGSATDIMKQINCYCGCMDDEGEQHDSLYRCYIMDAKEGEITWTNHSASCGICMQELQDIVKLKGEGKSVDEIRQFIDDKYKPSTVS</sequence>
<dbReference type="EMBL" id="JBHMDO010000024">
    <property type="protein sequence ID" value="MFB9327172.1"/>
    <property type="molecule type" value="Genomic_DNA"/>
</dbReference>
<feature type="transmembrane region" description="Helical" evidence="1">
    <location>
        <begin position="35"/>
        <end position="51"/>
    </location>
</feature>
<dbReference type="InterPro" id="IPR025673">
    <property type="entry name" value="PCYCGC"/>
</dbReference>
<evidence type="ECO:0000313" key="2">
    <source>
        <dbReference type="EMBL" id="MFB9327172.1"/>
    </source>
</evidence>
<name>A0ABV5KST7_9BACL</name>
<keyword evidence="1" id="KW-1133">Transmembrane helix</keyword>
<organism evidence="2 3">
    <name type="scientific">Paenibacillus aurantiacus</name>
    <dbReference type="NCBI Taxonomy" id="1936118"/>
    <lineage>
        <taxon>Bacteria</taxon>
        <taxon>Bacillati</taxon>
        <taxon>Bacillota</taxon>
        <taxon>Bacilli</taxon>
        <taxon>Bacillales</taxon>
        <taxon>Paenibacillaceae</taxon>
        <taxon>Paenibacillus</taxon>
    </lineage>
</organism>
<dbReference type="RefSeq" id="WP_377495203.1">
    <property type="nucleotide sequence ID" value="NZ_JBHMDO010000024.1"/>
</dbReference>
<reference evidence="2 3" key="1">
    <citation type="submission" date="2024-09" db="EMBL/GenBank/DDBJ databases">
        <authorList>
            <person name="Sun Q."/>
            <person name="Mori K."/>
        </authorList>
    </citation>
    <scope>NUCLEOTIDE SEQUENCE [LARGE SCALE GENOMIC DNA]</scope>
    <source>
        <strain evidence="2 3">TISTR 2452</strain>
    </source>
</reference>
<dbReference type="Proteomes" id="UP001589747">
    <property type="component" value="Unassembled WGS sequence"/>
</dbReference>
<keyword evidence="1" id="KW-0472">Membrane</keyword>
<keyword evidence="3" id="KW-1185">Reference proteome</keyword>
<gene>
    <name evidence="2" type="ORF">ACFFSY_14690</name>
</gene>
<protein>
    <submittedName>
        <fullName evidence="2">PCYCGC motif-containing (Lipo)protein</fullName>
    </submittedName>
</protein>
<comment type="caution">
    <text evidence="2">The sequence shown here is derived from an EMBL/GenBank/DDBJ whole genome shotgun (WGS) entry which is preliminary data.</text>
</comment>
<proteinExistence type="predicted"/>
<dbReference type="Pfam" id="PF13798">
    <property type="entry name" value="PCYCGC"/>
    <property type="match status" value="1"/>
</dbReference>